<evidence type="ECO:0000313" key="4">
    <source>
        <dbReference type="Proteomes" id="UP001291309"/>
    </source>
</evidence>
<keyword evidence="3" id="KW-0482">Metalloprotease</keyword>
<feature type="signal peptide" evidence="2">
    <location>
        <begin position="1"/>
        <end position="23"/>
    </location>
</feature>
<feature type="chain" id="PRO_5047023360" evidence="2">
    <location>
        <begin position="24"/>
        <end position="302"/>
    </location>
</feature>
<keyword evidence="4" id="KW-1185">Reference proteome</keyword>
<gene>
    <name evidence="3" type="ORF">SYV04_39695</name>
</gene>
<dbReference type="RefSeq" id="WP_321551292.1">
    <property type="nucleotide sequence ID" value="NZ_JAXIVS010000021.1"/>
</dbReference>
<proteinExistence type="predicted"/>
<evidence type="ECO:0000313" key="3">
    <source>
        <dbReference type="EMBL" id="MDY7232578.1"/>
    </source>
</evidence>
<protein>
    <submittedName>
        <fullName evidence="3">MYXO-CTERM-anchored inactivated metalloprotease</fullName>
    </submittedName>
</protein>
<evidence type="ECO:0000256" key="1">
    <source>
        <dbReference type="SAM" id="MobiDB-lite"/>
    </source>
</evidence>
<dbReference type="NCBIfam" id="NF041938">
    <property type="entry name" value="RSIGE_not_HEIGH"/>
    <property type="match status" value="1"/>
</dbReference>
<dbReference type="Gene3D" id="3.40.390.10">
    <property type="entry name" value="Collagenase (Catalytic Domain)"/>
    <property type="match status" value="1"/>
</dbReference>
<keyword evidence="2" id="KW-0732">Signal</keyword>
<evidence type="ECO:0000256" key="2">
    <source>
        <dbReference type="SAM" id="SignalP"/>
    </source>
</evidence>
<dbReference type="Proteomes" id="UP001291309">
    <property type="component" value="Unassembled WGS sequence"/>
</dbReference>
<name>A0ABU5HGJ6_9BACT</name>
<keyword evidence="3" id="KW-0645">Protease</keyword>
<accession>A0ABU5HGJ6</accession>
<sequence length="302" mass="31898">MASIRPSLLASLFLWLLASNAQAQAYERARIDGLLLCRPSRTFTYAVATSPGHPTPEERAAIQAAVNTWRQAASSCSDLVFEQTADVTDGTLTFGDGRALIIIRPRLCRDVVPEGQVCNPHEPCVDEYGCWAFGSDEVVNASATFRYTTGEIVGAHIALNSSNGTLSTVDSPPCAPGTHAPDCVSGDVQSLMTRSIGEALGFALVDRLDSTMARRLDWGDTQKRVIDPGTLQGLCELYPRGQPTPGCAIQSPPDAGTPGGTDGGVNPPKEEEPAPSKGGCGAAPTVPLLGALVLWLAARRRR</sequence>
<dbReference type="EMBL" id="JAXIVS010000021">
    <property type="protein sequence ID" value="MDY7232578.1"/>
    <property type="molecule type" value="Genomic_DNA"/>
</dbReference>
<keyword evidence="3" id="KW-0378">Hydrolase</keyword>
<organism evidence="3 4">
    <name type="scientific">Hyalangium rubrum</name>
    <dbReference type="NCBI Taxonomy" id="3103134"/>
    <lineage>
        <taxon>Bacteria</taxon>
        <taxon>Pseudomonadati</taxon>
        <taxon>Myxococcota</taxon>
        <taxon>Myxococcia</taxon>
        <taxon>Myxococcales</taxon>
        <taxon>Cystobacterineae</taxon>
        <taxon>Archangiaceae</taxon>
        <taxon>Hyalangium</taxon>
    </lineage>
</organism>
<dbReference type="GO" id="GO:0008237">
    <property type="term" value="F:metallopeptidase activity"/>
    <property type="evidence" value="ECO:0007669"/>
    <property type="project" value="UniProtKB-KW"/>
</dbReference>
<feature type="region of interest" description="Disordered" evidence="1">
    <location>
        <begin position="242"/>
        <end position="285"/>
    </location>
</feature>
<comment type="caution">
    <text evidence="3">The sequence shown here is derived from an EMBL/GenBank/DDBJ whole genome shotgun (WGS) entry which is preliminary data.</text>
</comment>
<dbReference type="InterPro" id="IPR024079">
    <property type="entry name" value="MetalloPept_cat_dom_sf"/>
</dbReference>
<reference evidence="3 4" key="1">
    <citation type="submission" date="2023-12" db="EMBL/GenBank/DDBJ databases">
        <title>the genome sequence of Hyalangium sp. s54d21.</title>
        <authorList>
            <person name="Zhang X."/>
        </authorList>
    </citation>
    <scope>NUCLEOTIDE SEQUENCE [LARGE SCALE GENOMIC DNA]</scope>
    <source>
        <strain evidence="4">s54d21</strain>
    </source>
</reference>